<dbReference type="EC" id="2.7.13.3" evidence="3"/>
<comment type="caution">
    <text evidence="15">The sequence shown here is derived from an EMBL/GenBank/DDBJ whole genome shotgun (WGS) entry which is preliminary data.</text>
</comment>
<dbReference type="InterPro" id="IPR003594">
    <property type="entry name" value="HATPase_dom"/>
</dbReference>
<dbReference type="Gene3D" id="3.30.450.20">
    <property type="entry name" value="PAS domain"/>
    <property type="match status" value="1"/>
</dbReference>
<keyword evidence="12" id="KW-1133">Transmembrane helix</keyword>
<dbReference type="PROSITE" id="PS50109">
    <property type="entry name" value="HIS_KIN"/>
    <property type="match status" value="1"/>
</dbReference>
<keyword evidence="6 15" id="KW-0808">Transferase</keyword>
<dbReference type="CDD" id="cd06225">
    <property type="entry name" value="HAMP"/>
    <property type="match status" value="1"/>
</dbReference>
<protein>
    <recommendedName>
        <fullName evidence="3">histidine kinase</fullName>
        <ecNumber evidence="3">2.7.13.3</ecNumber>
    </recommendedName>
</protein>
<dbReference type="GO" id="GO:0004673">
    <property type="term" value="F:protein histidine kinase activity"/>
    <property type="evidence" value="ECO:0007669"/>
    <property type="project" value="UniProtKB-EC"/>
</dbReference>
<evidence type="ECO:0000313" key="15">
    <source>
        <dbReference type="EMBL" id="MFC5648245.1"/>
    </source>
</evidence>
<name>A0ABW0VRP1_9BACL</name>
<evidence type="ECO:0000256" key="9">
    <source>
        <dbReference type="ARBA" id="ARBA00022840"/>
    </source>
</evidence>
<reference evidence="16" key="1">
    <citation type="journal article" date="2019" name="Int. J. Syst. Evol. Microbiol.">
        <title>The Global Catalogue of Microorganisms (GCM) 10K type strain sequencing project: providing services to taxonomists for standard genome sequencing and annotation.</title>
        <authorList>
            <consortium name="The Broad Institute Genomics Platform"/>
            <consortium name="The Broad Institute Genome Sequencing Center for Infectious Disease"/>
            <person name="Wu L."/>
            <person name="Ma J."/>
        </authorList>
    </citation>
    <scope>NUCLEOTIDE SEQUENCE [LARGE SCALE GENOMIC DNA]</scope>
    <source>
        <strain evidence="16">CGMCC 1.3240</strain>
    </source>
</reference>
<dbReference type="InterPro" id="IPR005467">
    <property type="entry name" value="His_kinase_dom"/>
</dbReference>
<dbReference type="PROSITE" id="PS50885">
    <property type="entry name" value="HAMP"/>
    <property type="match status" value="1"/>
</dbReference>
<evidence type="ECO:0000256" key="10">
    <source>
        <dbReference type="ARBA" id="ARBA00023012"/>
    </source>
</evidence>
<evidence type="ECO:0000256" key="4">
    <source>
        <dbReference type="ARBA" id="ARBA00022475"/>
    </source>
</evidence>
<dbReference type="SMART" id="SM00387">
    <property type="entry name" value="HATPase_c"/>
    <property type="match status" value="1"/>
</dbReference>
<dbReference type="InterPro" id="IPR036890">
    <property type="entry name" value="HATPase_C_sf"/>
</dbReference>
<dbReference type="SUPFAM" id="SSF158472">
    <property type="entry name" value="HAMP domain-like"/>
    <property type="match status" value="1"/>
</dbReference>
<keyword evidence="11 12" id="KW-0472">Membrane</keyword>
<dbReference type="Gene3D" id="3.30.565.10">
    <property type="entry name" value="Histidine kinase-like ATPase, C-terminal domain"/>
    <property type="match status" value="1"/>
</dbReference>
<dbReference type="InterPro" id="IPR050640">
    <property type="entry name" value="Bact_2-comp_sensor_kinase"/>
</dbReference>
<evidence type="ECO:0000256" key="6">
    <source>
        <dbReference type="ARBA" id="ARBA00022679"/>
    </source>
</evidence>
<sequence>MNNAALRLGSSIRNKMIVIFFLIIIVPFLLFAYYAHIKSIEGITNANAAFSMSYLQQAKTNFETYLNQLNDQVNEIIGNKQIQDLLGQKPGKAAQEEAFAVNMLTELYLQTPLVDAFRVRVYPLEPSLYPTYMSTIGESPLLGNERWFQYSKSAIVPSWNLFMPQQGRYTRPLLSYIKRFSGLYDQIPRGIIVTDLSEDQMKRFFSPSEQMKGQKFLLMNNAGAVLYDSQDNQWTGSLIPSANFTAFIKSKAEGSETILIDGERNLVTYIQMDSEPWLIVSLTPLHELTKPIQEMNRLLIFFLIIYLICCFGAVIYITMYFTQPIAKLVRFMRKLETGDFQFTFPGSSRRDEVGWLYRGFGDMSQKIEGLIEQASQSERKKKELEFQVLSHQINPHFLYNTLESIRWKAENHGRSDISEMVSALGNLLRLSLNQGKEITTLGREIEQVKAYVQIEQARMGQPVRILYAFDEETLALPFLRLLLQPLVENAIQHSIRDNFEKGKIVVSGRREGQDIVIEIADNGKGIPSAVLVRLQDQSEQEPGRRGVGLRNVNDRLRLYYGDHYKLQIETGPEFGTKITVRSPIASEQALQGGNRQP</sequence>
<gene>
    <name evidence="15" type="ORF">ACFPYJ_03760</name>
</gene>
<keyword evidence="10" id="KW-0902">Two-component regulatory system</keyword>
<comment type="catalytic activity">
    <reaction evidence="1">
        <text>ATP + protein L-histidine = ADP + protein N-phospho-L-histidine.</text>
        <dbReference type="EC" id="2.7.13.3"/>
    </reaction>
</comment>
<dbReference type="Pfam" id="PF06580">
    <property type="entry name" value="His_kinase"/>
    <property type="match status" value="1"/>
</dbReference>
<dbReference type="Proteomes" id="UP001596047">
    <property type="component" value="Unassembled WGS sequence"/>
</dbReference>
<dbReference type="Pfam" id="PF02518">
    <property type="entry name" value="HATPase_c"/>
    <property type="match status" value="1"/>
</dbReference>
<dbReference type="PANTHER" id="PTHR34220:SF7">
    <property type="entry name" value="SENSOR HISTIDINE KINASE YPDA"/>
    <property type="match status" value="1"/>
</dbReference>
<evidence type="ECO:0000259" key="14">
    <source>
        <dbReference type="PROSITE" id="PS50885"/>
    </source>
</evidence>
<dbReference type="SUPFAM" id="SSF55874">
    <property type="entry name" value="ATPase domain of HSP90 chaperone/DNA topoisomerase II/histidine kinase"/>
    <property type="match status" value="1"/>
</dbReference>
<feature type="transmembrane region" description="Helical" evidence="12">
    <location>
        <begin position="16"/>
        <end position="35"/>
    </location>
</feature>
<keyword evidence="4" id="KW-1003">Cell membrane</keyword>
<evidence type="ECO:0000256" key="2">
    <source>
        <dbReference type="ARBA" id="ARBA00004651"/>
    </source>
</evidence>
<keyword evidence="16" id="KW-1185">Reference proteome</keyword>
<evidence type="ECO:0000256" key="3">
    <source>
        <dbReference type="ARBA" id="ARBA00012438"/>
    </source>
</evidence>
<dbReference type="PANTHER" id="PTHR34220">
    <property type="entry name" value="SENSOR HISTIDINE KINASE YPDA"/>
    <property type="match status" value="1"/>
</dbReference>
<evidence type="ECO:0000256" key="5">
    <source>
        <dbReference type="ARBA" id="ARBA00022553"/>
    </source>
</evidence>
<keyword evidence="12" id="KW-0812">Transmembrane</keyword>
<dbReference type="SMART" id="SM00304">
    <property type="entry name" value="HAMP"/>
    <property type="match status" value="1"/>
</dbReference>
<evidence type="ECO:0000256" key="12">
    <source>
        <dbReference type="SAM" id="Phobius"/>
    </source>
</evidence>
<dbReference type="Gene3D" id="1.10.8.500">
    <property type="entry name" value="HAMP domain in histidine kinase"/>
    <property type="match status" value="1"/>
</dbReference>
<keyword evidence="9" id="KW-0067">ATP-binding</keyword>
<dbReference type="InterPro" id="IPR010559">
    <property type="entry name" value="Sig_transdc_His_kin_internal"/>
</dbReference>
<evidence type="ECO:0000256" key="11">
    <source>
        <dbReference type="ARBA" id="ARBA00023136"/>
    </source>
</evidence>
<evidence type="ECO:0000256" key="8">
    <source>
        <dbReference type="ARBA" id="ARBA00022777"/>
    </source>
</evidence>
<keyword evidence="7" id="KW-0547">Nucleotide-binding</keyword>
<accession>A0ABW0VRP1</accession>
<proteinExistence type="predicted"/>
<feature type="domain" description="Histidine kinase" evidence="13">
    <location>
        <begin position="479"/>
        <end position="586"/>
    </location>
</feature>
<dbReference type="Pfam" id="PF00672">
    <property type="entry name" value="HAMP"/>
    <property type="match status" value="1"/>
</dbReference>
<dbReference type="InterPro" id="IPR003660">
    <property type="entry name" value="HAMP_dom"/>
</dbReference>
<evidence type="ECO:0000313" key="16">
    <source>
        <dbReference type="Proteomes" id="UP001596047"/>
    </source>
</evidence>
<keyword evidence="8 15" id="KW-0418">Kinase</keyword>
<evidence type="ECO:0000256" key="1">
    <source>
        <dbReference type="ARBA" id="ARBA00000085"/>
    </source>
</evidence>
<feature type="domain" description="HAMP" evidence="14">
    <location>
        <begin position="319"/>
        <end position="372"/>
    </location>
</feature>
<evidence type="ECO:0000256" key="7">
    <source>
        <dbReference type="ARBA" id="ARBA00022741"/>
    </source>
</evidence>
<keyword evidence="5" id="KW-0597">Phosphoprotein</keyword>
<dbReference type="EMBL" id="JBHSOW010000015">
    <property type="protein sequence ID" value="MFC5648245.1"/>
    <property type="molecule type" value="Genomic_DNA"/>
</dbReference>
<evidence type="ECO:0000259" key="13">
    <source>
        <dbReference type="PROSITE" id="PS50109"/>
    </source>
</evidence>
<comment type="subcellular location">
    <subcellularLocation>
        <location evidence="2">Cell membrane</location>
        <topology evidence="2">Multi-pass membrane protein</topology>
    </subcellularLocation>
</comment>
<feature type="transmembrane region" description="Helical" evidence="12">
    <location>
        <begin position="298"/>
        <end position="321"/>
    </location>
</feature>
<organism evidence="15 16">
    <name type="scientific">Paenibacillus solisilvae</name>
    <dbReference type="NCBI Taxonomy" id="2486751"/>
    <lineage>
        <taxon>Bacteria</taxon>
        <taxon>Bacillati</taxon>
        <taxon>Bacillota</taxon>
        <taxon>Bacilli</taxon>
        <taxon>Bacillales</taxon>
        <taxon>Paenibacillaceae</taxon>
        <taxon>Paenibacillus</taxon>
    </lineage>
</organism>
<dbReference type="RefSeq" id="WP_379186700.1">
    <property type="nucleotide sequence ID" value="NZ_JBHSOW010000015.1"/>
</dbReference>